<organism evidence="1 2">
    <name type="scientific">Trichinella pseudospiralis</name>
    <name type="common">Parasitic roundworm</name>
    <dbReference type="NCBI Taxonomy" id="6337"/>
    <lineage>
        <taxon>Eukaryota</taxon>
        <taxon>Metazoa</taxon>
        <taxon>Ecdysozoa</taxon>
        <taxon>Nematoda</taxon>
        <taxon>Enoplea</taxon>
        <taxon>Dorylaimia</taxon>
        <taxon>Trichinellida</taxon>
        <taxon>Trichinellidae</taxon>
        <taxon>Trichinella</taxon>
    </lineage>
</organism>
<dbReference type="Proteomes" id="UP000054826">
    <property type="component" value="Unassembled WGS sequence"/>
</dbReference>
<evidence type="ECO:0000313" key="1">
    <source>
        <dbReference type="EMBL" id="KRY98628.1"/>
    </source>
</evidence>
<dbReference type="AlphaFoldDB" id="A0A0V1GK23"/>
<accession>A0A0V1GK23</accession>
<reference evidence="1 2" key="1">
    <citation type="submission" date="2015-01" db="EMBL/GenBank/DDBJ databases">
        <title>Evolution of Trichinella species and genotypes.</title>
        <authorList>
            <person name="Korhonen P.K."/>
            <person name="Edoardo P."/>
            <person name="Giuseppe L.R."/>
            <person name="Gasser R.B."/>
        </authorList>
    </citation>
    <scope>NUCLEOTIDE SEQUENCE [LARGE SCALE GENOMIC DNA]</scope>
    <source>
        <strain evidence="1">ISS176</strain>
    </source>
</reference>
<proteinExistence type="predicted"/>
<sequence length="30" mass="3615">MLTKSVLLSWHRRSMRPKGDFCTRHNVVRC</sequence>
<comment type="caution">
    <text evidence="1">The sequence shown here is derived from an EMBL/GenBank/DDBJ whole genome shotgun (WGS) entry which is preliminary data.</text>
</comment>
<protein>
    <submittedName>
        <fullName evidence="1">Uncharacterized protein</fullName>
    </submittedName>
</protein>
<name>A0A0V1GK23_TRIPS</name>
<dbReference type="EMBL" id="JYDV01001876">
    <property type="protein sequence ID" value="KRY98628.1"/>
    <property type="molecule type" value="Genomic_DNA"/>
</dbReference>
<gene>
    <name evidence="1" type="ORF">T4C_12046</name>
</gene>
<evidence type="ECO:0000313" key="2">
    <source>
        <dbReference type="Proteomes" id="UP000054826"/>
    </source>
</evidence>